<keyword evidence="1" id="KW-0193">Cuticle</keyword>
<proteinExistence type="predicted"/>
<evidence type="ECO:0000313" key="3">
    <source>
        <dbReference type="Proteomes" id="UP000792457"/>
    </source>
</evidence>
<organism evidence="2 3">
    <name type="scientific">Ladona fulva</name>
    <name type="common">Scarce chaser dragonfly</name>
    <name type="synonym">Libellula fulva</name>
    <dbReference type="NCBI Taxonomy" id="123851"/>
    <lineage>
        <taxon>Eukaryota</taxon>
        <taxon>Metazoa</taxon>
        <taxon>Ecdysozoa</taxon>
        <taxon>Arthropoda</taxon>
        <taxon>Hexapoda</taxon>
        <taxon>Insecta</taxon>
        <taxon>Pterygota</taxon>
        <taxon>Palaeoptera</taxon>
        <taxon>Odonata</taxon>
        <taxon>Epiprocta</taxon>
        <taxon>Anisoptera</taxon>
        <taxon>Libelluloidea</taxon>
        <taxon>Libellulidae</taxon>
        <taxon>Ladona</taxon>
    </lineage>
</organism>
<dbReference type="Pfam" id="PF00379">
    <property type="entry name" value="Chitin_bind_4"/>
    <property type="match status" value="1"/>
</dbReference>
<evidence type="ECO:0000256" key="1">
    <source>
        <dbReference type="PROSITE-ProRule" id="PRU00497"/>
    </source>
</evidence>
<keyword evidence="3" id="KW-1185">Reference proteome</keyword>
<protein>
    <submittedName>
        <fullName evidence="2">Uncharacterized protein</fullName>
    </submittedName>
</protein>
<reference evidence="2" key="1">
    <citation type="submission" date="2013-04" db="EMBL/GenBank/DDBJ databases">
        <authorList>
            <person name="Qu J."/>
            <person name="Murali S.C."/>
            <person name="Bandaranaike D."/>
            <person name="Bellair M."/>
            <person name="Blankenburg K."/>
            <person name="Chao H."/>
            <person name="Dinh H."/>
            <person name="Doddapaneni H."/>
            <person name="Downs B."/>
            <person name="Dugan-Rocha S."/>
            <person name="Elkadiri S."/>
            <person name="Gnanaolivu R.D."/>
            <person name="Hernandez B."/>
            <person name="Javaid M."/>
            <person name="Jayaseelan J.C."/>
            <person name="Lee S."/>
            <person name="Li M."/>
            <person name="Ming W."/>
            <person name="Munidasa M."/>
            <person name="Muniz J."/>
            <person name="Nguyen L."/>
            <person name="Ongeri F."/>
            <person name="Osuji N."/>
            <person name="Pu L.-L."/>
            <person name="Puazo M."/>
            <person name="Qu C."/>
            <person name="Quiroz J."/>
            <person name="Raj R."/>
            <person name="Weissenberger G."/>
            <person name="Xin Y."/>
            <person name="Zou X."/>
            <person name="Han Y."/>
            <person name="Richards S."/>
            <person name="Worley K."/>
            <person name="Muzny D."/>
            <person name="Gibbs R."/>
        </authorList>
    </citation>
    <scope>NUCLEOTIDE SEQUENCE</scope>
    <source>
        <strain evidence="2">Sampled in the wild</strain>
    </source>
</reference>
<name>A0A8K0NRN4_LADFU</name>
<accession>A0A8K0NRN4</accession>
<dbReference type="OrthoDB" id="6358661at2759"/>
<dbReference type="GO" id="GO:0042302">
    <property type="term" value="F:structural constituent of cuticle"/>
    <property type="evidence" value="ECO:0007669"/>
    <property type="project" value="UniProtKB-UniRule"/>
</dbReference>
<comment type="caution">
    <text evidence="2">The sequence shown here is derived from an EMBL/GenBank/DDBJ whole genome shotgun (WGS) entry which is preliminary data.</text>
</comment>
<dbReference type="EMBL" id="KZ308126">
    <property type="protein sequence ID" value="KAG8222185.1"/>
    <property type="molecule type" value="Genomic_DNA"/>
</dbReference>
<reference evidence="2" key="2">
    <citation type="submission" date="2017-10" db="EMBL/GenBank/DDBJ databases">
        <title>Ladona fulva Genome sequencing and assembly.</title>
        <authorList>
            <person name="Murali S."/>
            <person name="Richards S."/>
            <person name="Bandaranaike D."/>
            <person name="Bellair M."/>
            <person name="Blankenburg K."/>
            <person name="Chao H."/>
            <person name="Dinh H."/>
            <person name="Doddapaneni H."/>
            <person name="Dugan-Rocha S."/>
            <person name="Elkadiri S."/>
            <person name="Gnanaolivu R."/>
            <person name="Hernandez B."/>
            <person name="Skinner E."/>
            <person name="Javaid M."/>
            <person name="Lee S."/>
            <person name="Li M."/>
            <person name="Ming W."/>
            <person name="Munidasa M."/>
            <person name="Muniz J."/>
            <person name="Nguyen L."/>
            <person name="Hughes D."/>
            <person name="Osuji N."/>
            <person name="Pu L.-L."/>
            <person name="Puazo M."/>
            <person name="Qu C."/>
            <person name="Quiroz J."/>
            <person name="Raj R."/>
            <person name="Weissenberger G."/>
            <person name="Xin Y."/>
            <person name="Zou X."/>
            <person name="Han Y."/>
            <person name="Worley K."/>
            <person name="Muzny D."/>
            <person name="Gibbs R."/>
        </authorList>
    </citation>
    <scope>NUCLEOTIDE SEQUENCE</scope>
    <source>
        <strain evidence="2">Sampled in the wild</strain>
    </source>
</reference>
<evidence type="ECO:0000313" key="2">
    <source>
        <dbReference type="EMBL" id="KAG8222185.1"/>
    </source>
</evidence>
<gene>
    <name evidence="2" type="ORF">J437_LFUL001277</name>
</gene>
<dbReference type="AlphaFoldDB" id="A0A8K0NRN4"/>
<dbReference type="PROSITE" id="PS51155">
    <property type="entry name" value="CHIT_BIND_RR_2"/>
    <property type="match status" value="1"/>
</dbReference>
<dbReference type="InterPro" id="IPR000618">
    <property type="entry name" value="Insect_cuticle"/>
</dbReference>
<dbReference type="Proteomes" id="UP000792457">
    <property type="component" value="Unassembled WGS sequence"/>
</dbReference>
<sequence>MQVCCISPNHGLIDPLGTVSKYKLYPYYLFGSNLGSAFGLFRGPSLQRSFSYVDPRNQVRTVEYVADKEGFHPVLSKVAPSVTDTPAVAAAKALHLARWERIAADHARIAAERAALEKNEQHAL</sequence>